<dbReference type="Pfam" id="PF21687">
    <property type="entry name" value="T2SSK_1st"/>
    <property type="match status" value="1"/>
</dbReference>
<name>A0ABU1IB00_9BURK</name>
<evidence type="ECO:0000256" key="2">
    <source>
        <dbReference type="ARBA" id="ARBA00007246"/>
    </source>
</evidence>
<evidence type="ECO:0000256" key="9">
    <source>
        <dbReference type="ARBA" id="ARBA00023136"/>
    </source>
</evidence>
<feature type="domain" description="T2SS protein K first SAM-like" evidence="12">
    <location>
        <begin position="142"/>
        <end position="229"/>
    </location>
</feature>
<evidence type="ECO:0000313" key="13">
    <source>
        <dbReference type="EMBL" id="MDR6214376.1"/>
    </source>
</evidence>
<comment type="caution">
    <text evidence="13">The sequence shown here is derived from an EMBL/GenBank/DDBJ whole genome shotgun (WGS) entry which is preliminary data.</text>
</comment>
<dbReference type="PIRSF" id="PIRSF002786">
    <property type="entry name" value="XcpX"/>
    <property type="match status" value="1"/>
</dbReference>
<dbReference type="EMBL" id="JAVIZX010000001">
    <property type="protein sequence ID" value="MDR6214376.1"/>
    <property type="molecule type" value="Genomic_DNA"/>
</dbReference>
<evidence type="ECO:0000256" key="10">
    <source>
        <dbReference type="PIRNR" id="PIRNR002786"/>
    </source>
</evidence>
<keyword evidence="4 10" id="KW-1003">Cell membrane</keyword>
<evidence type="ECO:0000259" key="11">
    <source>
        <dbReference type="Pfam" id="PF03934"/>
    </source>
</evidence>
<dbReference type="InterPro" id="IPR049031">
    <property type="entry name" value="T2SSK_SAM-like_1st"/>
</dbReference>
<dbReference type="SUPFAM" id="SSF158544">
    <property type="entry name" value="GspK insert domain-like"/>
    <property type="match status" value="1"/>
</dbReference>
<dbReference type="InterPro" id="IPR005628">
    <property type="entry name" value="GspK"/>
</dbReference>
<protein>
    <recommendedName>
        <fullName evidence="10">Type II secretion system protein K</fullName>
    </recommendedName>
</protein>
<dbReference type="InterPro" id="IPR038072">
    <property type="entry name" value="GspK_central_sf"/>
</dbReference>
<keyword evidence="6" id="KW-0812">Transmembrane</keyword>
<dbReference type="RefSeq" id="WP_405043473.1">
    <property type="nucleotide sequence ID" value="NZ_JAVIZX010000001.1"/>
</dbReference>
<keyword evidence="14" id="KW-1185">Reference proteome</keyword>
<organism evidence="13 14">
    <name type="scientific">Paracidovorax wautersii</name>
    <dbReference type="NCBI Taxonomy" id="1177982"/>
    <lineage>
        <taxon>Bacteria</taxon>
        <taxon>Pseudomonadati</taxon>
        <taxon>Pseudomonadota</taxon>
        <taxon>Betaproteobacteria</taxon>
        <taxon>Burkholderiales</taxon>
        <taxon>Comamonadaceae</taxon>
        <taxon>Paracidovorax</taxon>
    </lineage>
</organism>
<dbReference type="PANTHER" id="PTHR38831">
    <property type="entry name" value="TYPE II SECRETION SYSTEM PROTEIN K"/>
    <property type="match status" value="1"/>
</dbReference>
<evidence type="ECO:0000259" key="12">
    <source>
        <dbReference type="Pfam" id="PF21687"/>
    </source>
</evidence>
<evidence type="ECO:0000313" key="14">
    <source>
        <dbReference type="Proteomes" id="UP001267710"/>
    </source>
</evidence>
<comment type="subcellular location">
    <subcellularLocation>
        <location evidence="1 10">Cell inner membrane</location>
    </subcellularLocation>
</comment>
<evidence type="ECO:0000256" key="3">
    <source>
        <dbReference type="ARBA" id="ARBA00022448"/>
    </source>
</evidence>
<proteinExistence type="inferred from homology"/>
<gene>
    <name evidence="13" type="ORF">QE399_002065</name>
</gene>
<keyword evidence="5 10" id="KW-0997">Cell inner membrane</keyword>
<dbReference type="Proteomes" id="UP001267710">
    <property type="component" value="Unassembled WGS sequence"/>
</dbReference>
<keyword evidence="3 10" id="KW-0813">Transport</keyword>
<keyword evidence="7" id="KW-0653">Protein transport</keyword>
<feature type="domain" description="T2SS protein K second SAM-like" evidence="11">
    <location>
        <begin position="233"/>
        <end position="280"/>
    </location>
</feature>
<comment type="similarity">
    <text evidence="2 10">Belongs to the GSP K family.</text>
</comment>
<dbReference type="PANTHER" id="PTHR38831:SF1">
    <property type="entry name" value="TYPE II SECRETION SYSTEM PROTEIN K-RELATED"/>
    <property type="match status" value="1"/>
</dbReference>
<keyword evidence="9 10" id="KW-0472">Membrane</keyword>
<accession>A0ABU1IB00</accession>
<evidence type="ECO:0000256" key="1">
    <source>
        <dbReference type="ARBA" id="ARBA00004533"/>
    </source>
</evidence>
<dbReference type="InterPro" id="IPR049179">
    <property type="entry name" value="T2SSK_SAM-like_2nd"/>
</dbReference>
<dbReference type="Pfam" id="PF03934">
    <property type="entry name" value="T2SSK"/>
    <property type="match status" value="1"/>
</dbReference>
<keyword evidence="8" id="KW-1133">Transmembrane helix</keyword>
<evidence type="ECO:0000256" key="4">
    <source>
        <dbReference type="ARBA" id="ARBA00022475"/>
    </source>
</evidence>
<dbReference type="NCBIfam" id="NF037980">
    <property type="entry name" value="T2SS_GspK"/>
    <property type="match status" value="1"/>
</dbReference>
<sequence length="340" mass="36973">MRAASPLFRKPQRRTAGSVRKQGRGAALLAAMLTVTLVATFAAAALWQQWRSVEVETAERARIQSAWILIGALDWSRLILREDSLARAGDGTDNLAEPWAVPLEEARLSSFLAANRNVSQVEDASTDTADAFLSGRIIDLQSRMNLRNLAGNGTVDPVALTQFTRLFEGLSLPQQQLDTIAQAIVRAVATSGEASAAPLMPRTVAQLGWWGIPASTIEALTPYVTLLPAPTRVNLNTASALVLWASINRLDMPDAQRLVQTRDARHFRSESDASRLVGSTAELTGATHTVASTYFEVQGRLRLGSVVVQERSLVLKQRGVARTLWRERGSFVEPVANAAR</sequence>
<evidence type="ECO:0000256" key="7">
    <source>
        <dbReference type="ARBA" id="ARBA00022927"/>
    </source>
</evidence>
<reference evidence="13 14" key="1">
    <citation type="submission" date="2023-08" db="EMBL/GenBank/DDBJ databases">
        <title>Functional and genomic diversity of the sorghum phyllosphere microbiome.</title>
        <authorList>
            <person name="Shade A."/>
        </authorList>
    </citation>
    <scope>NUCLEOTIDE SEQUENCE [LARGE SCALE GENOMIC DNA]</scope>
    <source>
        <strain evidence="13 14">SORGH_AS_0335</strain>
    </source>
</reference>
<evidence type="ECO:0000256" key="6">
    <source>
        <dbReference type="ARBA" id="ARBA00022692"/>
    </source>
</evidence>
<evidence type="ECO:0000256" key="5">
    <source>
        <dbReference type="ARBA" id="ARBA00022519"/>
    </source>
</evidence>
<evidence type="ECO:0000256" key="8">
    <source>
        <dbReference type="ARBA" id="ARBA00022989"/>
    </source>
</evidence>